<dbReference type="GO" id="GO:0070860">
    <property type="term" value="C:RNA polymerase I core factor complex"/>
    <property type="evidence" value="ECO:0007669"/>
    <property type="project" value="TreeGrafter"/>
</dbReference>
<accession>S3BZU6</accession>
<reference evidence="4 5" key="1">
    <citation type="journal article" date="2013" name="BMC Genomics">
        <title>The genome and transcriptome of the pine saprophyte Ophiostoma piceae, and a comparison with the bark beetle-associated pine pathogen Grosmannia clavigera.</title>
        <authorList>
            <person name="Haridas S."/>
            <person name="Wang Y."/>
            <person name="Lim L."/>
            <person name="Massoumi Alamouti S."/>
            <person name="Jackman S."/>
            <person name="Docking R."/>
            <person name="Robertson G."/>
            <person name="Birol I."/>
            <person name="Bohlmann J."/>
            <person name="Breuil C."/>
        </authorList>
    </citation>
    <scope>NUCLEOTIDE SEQUENCE [LARGE SCALE GENOMIC DNA]</scope>
    <source>
        <strain evidence="4 5">UAMH 11346</strain>
    </source>
</reference>
<feature type="region of interest" description="Disordered" evidence="2">
    <location>
        <begin position="1"/>
        <end position="414"/>
    </location>
</feature>
<evidence type="ECO:0000313" key="4">
    <source>
        <dbReference type="EMBL" id="EPE06047.1"/>
    </source>
</evidence>
<gene>
    <name evidence="4" type="ORF">F503_02876</name>
</gene>
<feature type="compositionally biased region" description="Polar residues" evidence="2">
    <location>
        <begin position="119"/>
        <end position="132"/>
    </location>
</feature>
<proteinExistence type="predicted"/>
<dbReference type="Pfam" id="PF15463">
    <property type="entry name" value="ECM11"/>
    <property type="match status" value="1"/>
</dbReference>
<dbReference type="eggNOG" id="ENOG502STPQ">
    <property type="taxonomic scope" value="Eukaryota"/>
</dbReference>
<dbReference type="VEuPathDB" id="FungiDB:F503_02876"/>
<dbReference type="PANTHER" id="PTHR28244">
    <property type="entry name" value="RNA POLYMERASE I-SPECIFIC TRANSCRIPTION INITIATION FACTOR RRN11"/>
    <property type="match status" value="1"/>
</dbReference>
<dbReference type="OMA" id="APENGQR"/>
<keyword evidence="5" id="KW-1185">Reference proteome</keyword>
<name>S3BZU6_OPHP1</name>
<feature type="compositionally biased region" description="Low complexity" evidence="2">
    <location>
        <begin position="100"/>
        <end position="117"/>
    </location>
</feature>
<evidence type="ECO:0000259" key="3">
    <source>
        <dbReference type="Pfam" id="PF15463"/>
    </source>
</evidence>
<dbReference type="OrthoDB" id="5346740at2759"/>
<feature type="compositionally biased region" description="Low complexity" evidence="2">
    <location>
        <begin position="38"/>
        <end position="49"/>
    </location>
</feature>
<dbReference type="InterPro" id="IPR029178">
    <property type="entry name" value="Ecm11_C"/>
</dbReference>
<protein>
    <recommendedName>
        <fullName evidence="3">Extracellular mutant protein 11 C-terminal domain-containing protein</fullName>
    </recommendedName>
</protein>
<dbReference type="EMBL" id="KE148154">
    <property type="protein sequence ID" value="EPE06047.1"/>
    <property type="molecule type" value="Genomic_DNA"/>
</dbReference>
<feature type="compositionally biased region" description="Basic and acidic residues" evidence="2">
    <location>
        <begin position="187"/>
        <end position="202"/>
    </location>
</feature>
<dbReference type="GO" id="GO:0042790">
    <property type="term" value="P:nucleolar large rRNA transcription by RNA polymerase I"/>
    <property type="evidence" value="ECO:0007669"/>
    <property type="project" value="TreeGrafter"/>
</dbReference>
<dbReference type="Proteomes" id="UP000016923">
    <property type="component" value="Unassembled WGS sequence"/>
</dbReference>
<feature type="domain" description="Extracellular mutant protein 11 C-terminal" evidence="3">
    <location>
        <begin position="409"/>
        <end position="540"/>
    </location>
</feature>
<feature type="compositionally biased region" description="Low complexity" evidence="2">
    <location>
        <begin position="295"/>
        <end position="308"/>
    </location>
</feature>
<evidence type="ECO:0000256" key="2">
    <source>
        <dbReference type="SAM" id="MobiDB-lite"/>
    </source>
</evidence>
<dbReference type="AlphaFoldDB" id="S3BZU6"/>
<organism evidence="4 5">
    <name type="scientific">Ophiostoma piceae (strain UAMH 11346)</name>
    <name type="common">Sap stain fungus</name>
    <dbReference type="NCBI Taxonomy" id="1262450"/>
    <lineage>
        <taxon>Eukaryota</taxon>
        <taxon>Fungi</taxon>
        <taxon>Dikarya</taxon>
        <taxon>Ascomycota</taxon>
        <taxon>Pezizomycotina</taxon>
        <taxon>Sordariomycetes</taxon>
        <taxon>Sordariomycetidae</taxon>
        <taxon>Ophiostomatales</taxon>
        <taxon>Ophiostomataceae</taxon>
        <taxon>Ophiostoma</taxon>
    </lineage>
</organism>
<sequence>MLPAAQLKMLRYMRSSEPKGSGSGTGNAPADNTQASGSPSKQPSPTRPSTQPPPQAMHAPLLLHTRQQLAEAAKIPIPSPSRGATPAHQTNDVPRTAYSPPKQQYQQEQPQRQGPFQRARSNSGDNENNQNGHPPPTHPDQQQQQIWEDSSINSMFAESVATTARPPPRVVNLGRYGNSFPQQRAQHQYERTAGDRGNEESIRPLPLGDKGVPRIPPTAANGDAAAHGDDPYAERLPYGSPAKHMPVLKHSKYALRDARGVTRRSSFTDRQPSGAFDGSSTGSPEQRVHQRGESSSRLAGPAAAGLGRPDQDIGNSRAALFRDVGAPLGRTPHRPEIDRSDMGSQSDEAPNQRTPRQNRPSPPGAAQQQPPPALPHKRVLQESSLPRVGSGGGGHRDRKQNRKRHHSPDYDDSMLHSMSYSELRDEPFDHDPARMAVQAPAVPANLSIEDRLGHFKTKEATSQRHFFTEMSMHEWDESGDWFLEQFAALSNKIREKRQAKRRKIAEFEAEITERENTVRHKAESIERTLGDLRNEGEGMMRNRVVDF</sequence>
<dbReference type="HOGENOM" id="CLU_450581_0_0_1"/>
<keyword evidence="1" id="KW-0175">Coiled coil</keyword>
<feature type="compositionally biased region" description="Polar residues" evidence="2">
    <location>
        <begin position="146"/>
        <end position="162"/>
    </location>
</feature>
<dbReference type="GO" id="GO:0001164">
    <property type="term" value="F:RNA polymerase I core promoter sequence-specific DNA binding"/>
    <property type="evidence" value="ECO:0007669"/>
    <property type="project" value="TreeGrafter"/>
</dbReference>
<dbReference type="GO" id="GO:0017025">
    <property type="term" value="F:TBP-class protein binding"/>
    <property type="evidence" value="ECO:0007669"/>
    <property type="project" value="TreeGrafter"/>
</dbReference>
<feature type="compositionally biased region" description="Basic residues" evidence="2">
    <location>
        <begin position="396"/>
        <end position="406"/>
    </location>
</feature>
<evidence type="ECO:0000256" key="1">
    <source>
        <dbReference type="SAM" id="Coils"/>
    </source>
</evidence>
<dbReference type="STRING" id="1262450.S3BZU6"/>
<evidence type="ECO:0000313" key="5">
    <source>
        <dbReference type="Proteomes" id="UP000016923"/>
    </source>
</evidence>
<feature type="compositionally biased region" description="Polar residues" evidence="2">
    <location>
        <begin position="342"/>
        <end position="359"/>
    </location>
</feature>
<dbReference type="PANTHER" id="PTHR28244:SF1">
    <property type="entry name" value="RNA POLYMERASE I-SPECIFIC TRANSCRIPTION INITIATION FACTOR RRN11"/>
    <property type="match status" value="1"/>
</dbReference>
<dbReference type="InterPro" id="IPR053029">
    <property type="entry name" value="RNA_pol_I-specific_init_factor"/>
</dbReference>
<feature type="coiled-coil region" evidence="1">
    <location>
        <begin position="490"/>
        <end position="517"/>
    </location>
</feature>